<proteinExistence type="predicted"/>
<evidence type="ECO:0000259" key="2">
    <source>
        <dbReference type="Pfam" id="PF06030"/>
    </source>
</evidence>
<reference evidence="3 4" key="1">
    <citation type="journal article" date="2017" name="BMC Genomics">
        <title>Comparative and functional genomics of the Lactococcus lactis taxon; insights into evolution and niche adaptation.</title>
        <authorList>
            <person name="Kelleher P."/>
            <person name="Bottacini F."/>
            <person name="Mahony J."/>
            <person name="Kilcawley K.N."/>
            <person name="van Sinderen D."/>
        </authorList>
    </citation>
    <scope>NUCLEOTIDE SEQUENCE [LARGE SCALE GENOMIC DNA]</scope>
    <source>
        <strain evidence="3 4">JM1</strain>
    </source>
</reference>
<evidence type="ECO:0000256" key="1">
    <source>
        <dbReference type="SAM" id="SignalP"/>
    </source>
</evidence>
<feature type="domain" description="WxL Interacting Protein peptidoglycan binding" evidence="2">
    <location>
        <begin position="28"/>
        <end position="93"/>
    </location>
</feature>
<gene>
    <name evidence="3" type="ORF">LLJM1_03430</name>
</gene>
<dbReference type="InterPro" id="IPR010317">
    <property type="entry name" value="WxLIP_PGBD"/>
</dbReference>
<evidence type="ECO:0000313" key="4">
    <source>
        <dbReference type="Proteomes" id="UP000191806"/>
    </source>
</evidence>
<protein>
    <submittedName>
        <fullName evidence="3">DUF916 domain-containing protein</fullName>
    </submittedName>
</protein>
<feature type="chain" id="PRO_5041983855" evidence="1">
    <location>
        <begin position="25"/>
        <end position="107"/>
    </location>
</feature>
<dbReference type="Proteomes" id="UP000191806">
    <property type="component" value="Chromosome"/>
</dbReference>
<dbReference type="EMBL" id="CP015899">
    <property type="protein sequence ID" value="WMF94387.1"/>
    <property type="molecule type" value="Genomic_DNA"/>
</dbReference>
<accession>A0AAF0T150</accession>
<name>A0AAF0T150_LACLC</name>
<organism evidence="3 4">
    <name type="scientific">Lactococcus lactis subsp. cremoris</name>
    <name type="common">Streptococcus cremoris</name>
    <dbReference type="NCBI Taxonomy" id="1359"/>
    <lineage>
        <taxon>Bacteria</taxon>
        <taxon>Bacillati</taxon>
        <taxon>Bacillota</taxon>
        <taxon>Bacilli</taxon>
        <taxon>Lactobacillales</taxon>
        <taxon>Streptococcaceae</taxon>
        <taxon>Lactococcus</taxon>
    </lineage>
</organism>
<dbReference type="RefSeq" id="WP_231099778.1">
    <property type="nucleotide sequence ID" value="NZ_CP015899.2"/>
</dbReference>
<feature type="signal peptide" evidence="1">
    <location>
        <begin position="1"/>
        <end position="24"/>
    </location>
</feature>
<keyword evidence="1" id="KW-0732">Signal</keyword>
<dbReference type="Pfam" id="PF06030">
    <property type="entry name" value="WxLIP_PGBD"/>
    <property type="match status" value="1"/>
</dbReference>
<evidence type="ECO:0000313" key="3">
    <source>
        <dbReference type="EMBL" id="WMF94387.1"/>
    </source>
</evidence>
<dbReference type="AlphaFoldDB" id="A0AAF0T150"/>
<sequence length="107" mass="11906">MNKLFLLLSFIFGSLLLTQLPVQADANFSIKKNENQYQTKDASFYDLLIPTDSTAQLSLTISNNESQTNKFKVSLYNGLTNNLGQISYAAPSRATLPFLVLQQLLAN</sequence>